<dbReference type="AlphaFoldDB" id="A0A5E4CUE1"/>
<organism evidence="1 2">
    <name type="scientific">Marmota monax</name>
    <name type="common">Woodchuck</name>
    <dbReference type="NCBI Taxonomy" id="9995"/>
    <lineage>
        <taxon>Eukaryota</taxon>
        <taxon>Metazoa</taxon>
        <taxon>Chordata</taxon>
        <taxon>Craniata</taxon>
        <taxon>Vertebrata</taxon>
        <taxon>Euteleostomi</taxon>
        <taxon>Mammalia</taxon>
        <taxon>Eutheria</taxon>
        <taxon>Euarchontoglires</taxon>
        <taxon>Glires</taxon>
        <taxon>Rodentia</taxon>
        <taxon>Sciuromorpha</taxon>
        <taxon>Sciuridae</taxon>
        <taxon>Xerinae</taxon>
        <taxon>Marmotini</taxon>
        <taxon>Marmota</taxon>
    </lineage>
</organism>
<accession>A0A5E4CUE1</accession>
<gene>
    <name evidence="1" type="ORF">MONAX_5E001163</name>
</gene>
<feature type="non-terminal residue" evidence="1">
    <location>
        <position position="1"/>
    </location>
</feature>
<feature type="non-terminal residue" evidence="1">
    <location>
        <position position="70"/>
    </location>
</feature>
<keyword evidence="2" id="KW-1185">Reference proteome</keyword>
<protein>
    <submittedName>
        <fullName evidence="1">Uncharacterized protein</fullName>
    </submittedName>
</protein>
<dbReference type="EMBL" id="CABDUW010001915">
    <property type="protein sequence ID" value="VTJ84621.1"/>
    <property type="molecule type" value="Genomic_DNA"/>
</dbReference>
<dbReference type="Proteomes" id="UP000335636">
    <property type="component" value="Unassembled WGS sequence"/>
</dbReference>
<reference evidence="1" key="1">
    <citation type="submission" date="2019-04" db="EMBL/GenBank/DDBJ databases">
        <authorList>
            <person name="Alioto T."/>
            <person name="Alioto T."/>
        </authorList>
    </citation>
    <scope>NUCLEOTIDE SEQUENCE [LARGE SCALE GENOMIC DNA]</scope>
</reference>
<evidence type="ECO:0000313" key="1">
    <source>
        <dbReference type="EMBL" id="VTJ84621.1"/>
    </source>
</evidence>
<name>A0A5E4CUE1_MARMO</name>
<comment type="caution">
    <text evidence="1">The sequence shown here is derived from an EMBL/GenBank/DDBJ whole genome shotgun (WGS) entry which is preliminary data.</text>
</comment>
<proteinExistence type="predicted"/>
<sequence>GNAPHACDVRETRWMRLALTVQVLRACGPLAPSRFEDIEISRCRGRRQQRAHLALGLTLRAKETEKAPFS</sequence>
<evidence type="ECO:0000313" key="2">
    <source>
        <dbReference type="Proteomes" id="UP000335636"/>
    </source>
</evidence>